<name>A0ACC0VQ90_9STRA</name>
<keyword evidence="2" id="KW-1185">Reference proteome</keyword>
<organism evidence="1 2">
    <name type="scientific">Peronosclerospora sorghi</name>
    <dbReference type="NCBI Taxonomy" id="230839"/>
    <lineage>
        <taxon>Eukaryota</taxon>
        <taxon>Sar</taxon>
        <taxon>Stramenopiles</taxon>
        <taxon>Oomycota</taxon>
        <taxon>Peronosporomycetes</taxon>
        <taxon>Peronosporales</taxon>
        <taxon>Peronosporaceae</taxon>
        <taxon>Peronosclerospora</taxon>
    </lineage>
</organism>
<proteinExistence type="predicted"/>
<dbReference type="EMBL" id="CM047587">
    <property type="protein sequence ID" value="KAI9908367.1"/>
    <property type="molecule type" value="Genomic_DNA"/>
</dbReference>
<gene>
    <name evidence="1" type="ORF">PsorP6_003087</name>
</gene>
<reference evidence="1 2" key="1">
    <citation type="journal article" date="2022" name="bioRxiv">
        <title>The genome of the oomycete Peronosclerospora sorghi, a cosmopolitan pathogen of maize and sorghum, is inflated with dispersed pseudogenes.</title>
        <authorList>
            <person name="Fletcher K."/>
            <person name="Martin F."/>
            <person name="Isakeit T."/>
            <person name="Cavanaugh K."/>
            <person name="Magill C."/>
            <person name="Michelmore R."/>
        </authorList>
    </citation>
    <scope>NUCLEOTIDE SEQUENCE [LARGE SCALE GENOMIC DNA]</scope>
    <source>
        <strain evidence="1">P6</strain>
    </source>
</reference>
<evidence type="ECO:0000313" key="2">
    <source>
        <dbReference type="Proteomes" id="UP001163321"/>
    </source>
</evidence>
<comment type="caution">
    <text evidence="1">The sequence shown here is derived from an EMBL/GenBank/DDBJ whole genome shotgun (WGS) entry which is preliminary data.</text>
</comment>
<evidence type="ECO:0000313" key="1">
    <source>
        <dbReference type="EMBL" id="KAI9908367.1"/>
    </source>
</evidence>
<accession>A0ACC0VQ90</accession>
<sequence length="159" mass="17533">MALTSFHIATSILRKLSSLESLSASPLTAALLNGDDAGEPNRAPFQLRILSLRLHDLWLAEVMPIAVTILNRVDMDDEAARYEDENERSSTDCRQVLGFSRSTHDSTRSELDGEALALRRALLDESREGNLSAFGGSSQEQLFDPDSELVESLVYMGFS</sequence>
<protein>
    <submittedName>
        <fullName evidence="1">Uncharacterized protein</fullName>
    </submittedName>
</protein>
<dbReference type="Proteomes" id="UP001163321">
    <property type="component" value="Chromosome 8"/>
</dbReference>